<reference evidence="1" key="1">
    <citation type="journal article" date="2021" name="Proc. Natl. Acad. Sci. U.S.A.">
        <title>A Catalog of Tens of Thousands of Viruses from Human Metagenomes Reveals Hidden Associations with Chronic Diseases.</title>
        <authorList>
            <person name="Tisza M.J."/>
            <person name="Buck C.B."/>
        </authorList>
    </citation>
    <scope>NUCLEOTIDE SEQUENCE</scope>
    <source>
        <strain evidence="1">Cttkn18</strain>
    </source>
</reference>
<name>A0A8S5LF42_9CAUD</name>
<accession>A0A8S5LF42</accession>
<protein>
    <submittedName>
        <fullName evidence="1">Minor capsid protein</fullName>
    </submittedName>
</protein>
<sequence length="154" mass="17445">MNSRAIFEKRIRQAVKASTIDVRETAQEQHRFTSRTGNLEKAIDYQISNSGMQGVVFLDIDVAKYGPFVHEGTPAHVINPRFKKVLRFVPRGGNGFVFTRRVFHPGTAPDPFLYDALENNIPNIINIFSQYTGHALDDVARGLVKDEYSITFNM</sequence>
<organism evidence="1">
    <name type="scientific">Siphoviridae sp. cttkn18</name>
    <dbReference type="NCBI Taxonomy" id="2823607"/>
    <lineage>
        <taxon>Viruses</taxon>
        <taxon>Duplodnaviria</taxon>
        <taxon>Heunggongvirae</taxon>
        <taxon>Uroviricota</taxon>
        <taxon>Caudoviricetes</taxon>
    </lineage>
</organism>
<evidence type="ECO:0000313" key="1">
    <source>
        <dbReference type="EMBL" id="DAD68467.1"/>
    </source>
</evidence>
<dbReference type="EMBL" id="BK014703">
    <property type="protein sequence ID" value="DAD68467.1"/>
    <property type="molecule type" value="Genomic_DNA"/>
</dbReference>
<proteinExistence type="predicted"/>